<evidence type="ECO:0000256" key="2">
    <source>
        <dbReference type="ARBA" id="ARBA00022801"/>
    </source>
</evidence>
<dbReference type="Gene3D" id="3.90.400.10">
    <property type="entry name" value="Oligo-1,6-glucosidase, Domain 2"/>
    <property type="match status" value="1"/>
</dbReference>
<evidence type="ECO:0000259" key="4">
    <source>
        <dbReference type="SMART" id="SM00642"/>
    </source>
</evidence>
<protein>
    <submittedName>
        <fullName evidence="5">Alpha-glucosidase</fullName>
    </submittedName>
</protein>
<dbReference type="Pfam" id="PF00128">
    <property type="entry name" value="Alpha-amylase"/>
    <property type="match status" value="1"/>
</dbReference>
<sequence length="593" mass="68063">MMRDWKKETTVYQVYPKSFYDANSDGIGDIAGITAKLDYLAWLGVTTIWISPFFKSPMVDNGYDISDYYSVDPMFGSNEDLDELIAEAKSRGMRVLFDLVVNHCSDQHEWFRKACTDPNAPERDYFVIRRKDQLTNWRSVFGGSVWSPLPGSDDEYYMHVFAKEQPDLNWENPALRHEIYKMMNHWLDKGIGGFRVDAITYIKKNQDFPDFPADGPDGLAAVERGSCNQPGIEKFLSEMRRETFDRYDCMTVAEATDVPFSQLPMYSGTDGFFSMIFEFSYQDPYVDKTKPEWYRPKQWSVEEYKNLIFTAQEQQQKLGVWSPTHLECHDSPRALTRLMRNADVSGASDDPAVRRMQATMLATMFFFLRGTPFIYQGQELGVRNTTMSSIDQFDDIFTHDQYQVALRAGVDEREAFDAVAFRSRDNARTPMPWSDASNAGFFTDVDGEHTSWLPVNNDYRTVNVSAERTDEHSTLSFYRAMVALRSTSSYRDVAIYGDCVPVYRDVRNVIAYDRHLIVDACGSTDAAFLDDGRIRDEQTIRVICNFQETPCEIALDESMRDAQVLLANSGRRNVDDGGVLRLEPFEAMVIALR</sequence>
<dbReference type="PANTHER" id="PTHR10357:SF179">
    <property type="entry name" value="NEUTRAL AND BASIC AMINO ACID TRANSPORT PROTEIN RBAT"/>
    <property type="match status" value="1"/>
</dbReference>
<dbReference type="SUPFAM" id="SSF51445">
    <property type="entry name" value="(Trans)glycosidases"/>
    <property type="match status" value="1"/>
</dbReference>
<dbReference type="InterPro" id="IPR017853">
    <property type="entry name" value="GH"/>
</dbReference>
<comment type="similarity">
    <text evidence="1">Belongs to the glycosyl hydrolase 13 family.</text>
</comment>
<dbReference type="GO" id="GO:0009313">
    <property type="term" value="P:oligosaccharide catabolic process"/>
    <property type="evidence" value="ECO:0007669"/>
    <property type="project" value="TreeGrafter"/>
</dbReference>
<dbReference type="InterPro" id="IPR006047">
    <property type="entry name" value="GH13_cat_dom"/>
</dbReference>
<dbReference type="GO" id="GO:0004556">
    <property type="term" value="F:alpha-amylase activity"/>
    <property type="evidence" value="ECO:0007669"/>
    <property type="project" value="TreeGrafter"/>
</dbReference>
<evidence type="ECO:0000313" key="6">
    <source>
        <dbReference type="Proteomes" id="UP000532194"/>
    </source>
</evidence>
<dbReference type="InterPro" id="IPR013780">
    <property type="entry name" value="Glyco_hydro_b"/>
</dbReference>
<dbReference type="SUPFAM" id="SSF51011">
    <property type="entry name" value="Glycosyl hydrolase domain"/>
    <property type="match status" value="1"/>
</dbReference>
<dbReference type="Gene3D" id="2.60.40.1180">
    <property type="entry name" value="Golgi alpha-mannosidase II"/>
    <property type="match status" value="1"/>
</dbReference>
<keyword evidence="2" id="KW-0378">Hydrolase</keyword>
<evidence type="ECO:0000256" key="3">
    <source>
        <dbReference type="ARBA" id="ARBA00023295"/>
    </source>
</evidence>
<dbReference type="InterPro" id="IPR045857">
    <property type="entry name" value="O16G_dom_2"/>
</dbReference>
<dbReference type="AlphaFoldDB" id="A0A7Y0ESI4"/>
<keyword evidence="6" id="KW-1185">Reference proteome</keyword>
<organism evidence="5 6">
    <name type="scientific">Bifidobacterium oedipodis</name>
    <dbReference type="NCBI Taxonomy" id="2675322"/>
    <lineage>
        <taxon>Bacteria</taxon>
        <taxon>Bacillati</taxon>
        <taxon>Actinomycetota</taxon>
        <taxon>Actinomycetes</taxon>
        <taxon>Bifidobacteriales</taxon>
        <taxon>Bifidobacteriaceae</taxon>
        <taxon>Bifidobacterium</taxon>
    </lineage>
</organism>
<dbReference type="Proteomes" id="UP000532194">
    <property type="component" value="Unassembled WGS sequence"/>
</dbReference>
<evidence type="ECO:0000313" key="5">
    <source>
        <dbReference type="EMBL" id="NMM95188.1"/>
    </source>
</evidence>
<accession>A0A7Y0ESI4</accession>
<dbReference type="CDD" id="cd11333">
    <property type="entry name" value="AmyAc_SI_OligoGlu_DGase"/>
    <property type="match status" value="1"/>
</dbReference>
<name>A0A7Y0ESI4_9BIFI</name>
<reference evidence="5 6" key="1">
    <citation type="submission" date="2020-02" db="EMBL/GenBank/DDBJ databases">
        <title>Characterization of phylogenetic diversity of novel bifidobacterial species isolated in Czech ZOOs.</title>
        <authorList>
            <person name="Lugli G.A."/>
            <person name="Vera N.B."/>
            <person name="Ventura M."/>
        </authorList>
    </citation>
    <scope>NUCLEOTIDE SEQUENCE [LARGE SCALE GENOMIC DNA]</scope>
    <source>
        <strain evidence="5 6">DSM 109957</strain>
    </source>
</reference>
<dbReference type="FunFam" id="3.20.20.80:FF:000064">
    <property type="entry name" value="Oligo-1,6-glucosidase"/>
    <property type="match status" value="1"/>
</dbReference>
<feature type="domain" description="Glycosyl hydrolase family 13 catalytic" evidence="4">
    <location>
        <begin position="13"/>
        <end position="428"/>
    </location>
</feature>
<dbReference type="EMBL" id="JAAIII010000010">
    <property type="protein sequence ID" value="NMM95188.1"/>
    <property type="molecule type" value="Genomic_DNA"/>
</dbReference>
<proteinExistence type="inferred from homology"/>
<evidence type="ECO:0000256" key="1">
    <source>
        <dbReference type="ARBA" id="ARBA00008061"/>
    </source>
</evidence>
<comment type="caution">
    <text evidence="5">The sequence shown here is derived from an EMBL/GenBank/DDBJ whole genome shotgun (WGS) entry which is preliminary data.</text>
</comment>
<gene>
    <name evidence="5" type="ORF">G1C95_2376</name>
</gene>
<dbReference type="Gene3D" id="3.20.20.80">
    <property type="entry name" value="Glycosidases"/>
    <property type="match status" value="1"/>
</dbReference>
<dbReference type="SMART" id="SM00642">
    <property type="entry name" value="Aamy"/>
    <property type="match status" value="1"/>
</dbReference>
<keyword evidence="3" id="KW-0326">Glycosidase</keyword>
<dbReference type="PANTHER" id="PTHR10357">
    <property type="entry name" value="ALPHA-AMYLASE FAMILY MEMBER"/>
    <property type="match status" value="1"/>
</dbReference>